<evidence type="ECO:0000313" key="3">
    <source>
        <dbReference type="Proteomes" id="UP001153148"/>
    </source>
</evidence>
<proteinExistence type="predicted"/>
<dbReference type="EMBL" id="CAJPIN010000710">
    <property type="protein sequence ID" value="CAG2053829.1"/>
    <property type="molecule type" value="Genomic_DNA"/>
</dbReference>
<keyword evidence="3" id="KW-1185">Reference proteome</keyword>
<name>A0ABN7ND99_TIMPD</name>
<evidence type="ECO:0000313" key="2">
    <source>
        <dbReference type="EMBL" id="CAG2053829.1"/>
    </source>
</evidence>
<accession>A0ABN7ND99</accession>
<evidence type="ECO:0000256" key="1">
    <source>
        <dbReference type="SAM" id="Phobius"/>
    </source>
</evidence>
<protein>
    <submittedName>
        <fullName evidence="2">Uncharacterized protein</fullName>
    </submittedName>
</protein>
<sequence length="198" mass="22466">MDCYSQQSDWNREYWVWKERLRFVTTGYSLFGLMFQLVNLRPRCSHCLEQLQTNISPNRDSNLNLPVLGSQAQHKTSALANYATESGAVVWLSIHLYPHSHRCLITCHTELASLLISRKVCDEVEARPCANTVGEAGFPLSHSQQASLAFLCYFVNTLHVGQEVVVCSIHKHLCEEGEQPKKFTNGAVVDVNDRTVQW</sequence>
<keyword evidence="1" id="KW-0472">Membrane</keyword>
<dbReference type="Proteomes" id="UP001153148">
    <property type="component" value="Unassembled WGS sequence"/>
</dbReference>
<organism evidence="2 3">
    <name type="scientific">Timema podura</name>
    <name type="common">Walking stick</name>
    <dbReference type="NCBI Taxonomy" id="61482"/>
    <lineage>
        <taxon>Eukaryota</taxon>
        <taxon>Metazoa</taxon>
        <taxon>Ecdysozoa</taxon>
        <taxon>Arthropoda</taxon>
        <taxon>Hexapoda</taxon>
        <taxon>Insecta</taxon>
        <taxon>Pterygota</taxon>
        <taxon>Neoptera</taxon>
        <taxon>Polyneoptera</taxon>
        <taxon>Phasmatodea</taxon>
        <taxon>Timematodea</taxon>
        <taxon>Timematoidea</taxon>
        <taxon>Timematidae</taxon>
        <taxon>Timema</taxon>
    </lineage>
</organism>
<keyword evidence="1" id="KW-1133">Transmembrane helix</keyword>
<comment type="caution">
    <text evidence="2">The sequence shown here is derived from an EMBL/GenBank/DDBJ whole genome shotgun (WGS) entry which is preliminary data.</text>
</comment>
<keyword evidence="1" id="KW-0812">Transmembrane</keyword>
<gene>
    <name evidence="2" type="ORF">TPAB3V08_LOCUS873</name>
</gene>
<feature type="transmembrane region" description="Helical" evidence="1">
    <location>
        <begin position="21"/>
        <end position="38"/>
    </location>
</feature>
<reference evidence="2" key="1">
    <citation type="submission" date="2021-03" db="EMBL/GenBank/DDBJ databases">
        <authorList>
            <person name="Tran Van P."/>
        </authorList>
    </citation>
    <scope>NUCLEOTIDE SEQUENCE</scope>
</reference>